<sequence length="95" mass="10029">MTSGPRVPRRALGVRVRLVAGNLVLGVDAEGMELADVAKLIYESADGRNSVSDIAGIVAAEYGAEPEEVGEDVTEFLDELAASGVVEWVTEESPR</sequence>
<organism evidence="1 2">
    <name type="scientific">Lentzea fradiae</name>
    <dbReference type="NCBI Taxonomy" id="200378"/>
    <lineage>
        <taxon>Bacteria</taxon>
        <taxon>Bacillati</taxon>
        <taxon>Actinomycetota</taxon>
        <taxon>Actinomycetes</taxon>
        <taxon>Pseudonocardiales</taxon>
        <taxon>Pseudonocardiaceae</taxon>
        <taxon>Lentzea</taxon>
    </lineage>
</organism>
<dbReference type="Proteomes" id="UP000199623">
    <property type="component" value="Unassembled WGS sequence"/>
</dbReference>
<name>A0A1G7XH46_9PSEU</name>
<keyword evidence="2" id="KW-1185">Reference proteome</keyword>
<evidence type="ECO:0000313" key="1">
    <source>
        <dbReference type="EMBL" id="SDG83625.1"/>
    </source>
</evidence>
<dbReference type="AlphaFoldDB" id="A0A1G7XH46"/>
<dbReference type="RefSeq" id="WP_090053926.1">
    <property type="nucleotide sequence ID" value="NZ_FNCC01000012.1"/>
</dbReference>
<dbReference type="InterPro" id="IPR008792">
    <property type="entry name" value="PQQD"/>
</dbReference>
<evidence type="ECO:0000313" key="2">
    <source>
        <dbReference type="Proteomes" id="UP000199623"/>
    </source>
</evidence>
<dbReference type="Gene3D" id="1.10.10.1150">
    <property type="entry name" value="Coenzyme PQQ synthesis protein D (PqqD)"/>
    <property type="match status" value="1"/>
</dbReference>
<reference evidence="2" key="1">
    <citation type="submission" date="2016-10" db="EMBL/GenBank/DDBJ databases">
        <authorList>
            <person name="Varghese N."/>
            <person name="Submissions S."/>
        </authorList>
    </citation>
    <scope>NUCLEOTIDE SEQUENCE [LARGE SCALE GENOMIC DNA]</scope>
    <source>
        <strain evidence="2">CGMCC 4.3506</strain>
    </source>
</reference>
<gene>
    <name evidence="1" type="ORF">SAMN05216553_11214</name>
</gene>
<protein>
    <submittedName>
        <fullName evidence="1">Coenzyme PQQ synthesis protein D (PqqD)</fullName>
    </submittedName>
</protein>
<dbReference type="EMBL" id="FNCC01000012">
    <property type="protein sequence ID" value="SDG83625.1"/>
    <property type="molecule type" value="Genomic_DNA"/>
</dbReference>
<accession>A0A1G7XH46</accession>
<dbReference type="Pfam" id="PF05402">
    <property type="entry name" value="PqqD"/>
    <property type="match status" value="1"/>
</dbReference>
<proteinExistence type="predicted"/>
<dbReference type="OrthoDB" id="4318943at2"/>
<dbReference type="InterPro" id="IPR041881">
    <property type="entry name" value="PqqD_sf"/>
</dbReference>
<dbReference type="STRING" id="200378.SAMN05216553_11214"/>